<reference evidence="2" key="3">
    <citation type="submission" date="2022-06" db="UniProtKB">
        <authorList>
            <consortium name="EnsemblPlants"/>
        </authorList>
    </citation>
    <scope>IDENTIFICATION</scope>
</reference>
<dbReference type="Proteomes" id="UP000015106">
    <property type="component" value="Chromosome 6"/>
</dbReference>
<proteinExistence type="predicted"/>
<dbReference type="EnsemblPlants" id="TuG1812G0600000979.01.T05">
    <property type="protein sequence ID" value="TuG1812G0600000979.01.T05.cds405522"/>
    <property type="gene ID" value="TuG1812G0600000979.01"/>
</dbReference>
<dbReference type="AlphaFoldDB" id="A0A8R7URL2"/>
<name>A0A8R7URL2_TRIUA</name>
<dbReference type="Gramene" id="TuG1812G0600000979.01.T05">
    <property type="protein sequence ID" value="TuG1812G0600000979.01.T05.cds405522"/>
    <property type="gene ID" value="TuG1812G0600000979.01"/>
</dbReference>
<dbReference type="Gramene" id="TuG1812G0600000979.01.T02">
    <property type="protein sequence ID" value="TuG1812G0600000979.01.T02.cds405528"/>
    <property type="gene ID" value="TuG1812G0600000979.01"/>
</dbReference>
<reference evidence="2" key="2">
    <citation type="submission" date="2018-03" db="EMBL/GenBank/DDBJ databases">
        <title>The Triticum urartu genome reveals the dynamic nature of wheat genome evolution.</title>
        <authorList>
            <person name="Ling H."/>
            <person name="Ma B."/>
            <person name="Shi X."/>
            <person name="Liu H."/>
            <person name="Dong L."/>
            <person name="Sun H."/>
            <person name="Cao Y."/>
            <person name="Gao Q."/>
            <person name="Zheng S."/>
            <person name="Li Y."/>
            <person name="Yu Y."/>
            <person name="Du H."/>
            <person name="Qi M."/>
            <person name="Li Y."/>
            <person name="Yu H."/>
            <person name="Cui Y."/>
            <person name="Wang N."/>
            <person name="Chen C."/>
            <person name="Wu H."/>
            <person name="Zhao Y."/>
            <person name="Zhang J."/>
            <person name="Li Y."/>
            <person name="Zhou W."/>
            <person name="Zhang B."/>
            <person name="Hu W."/>
            <person name="Eijk M."/>
            <person name="Tang J."/>
            <person name="Witsenboer H."/>
            <person name="Zhao S."/>
            <person name="Li Z."/>
            <person name="Zhang A."/>
            <person name="Wang D."/>
            <person name="Liang C."/>
        </authorList>
    </citation>
    <scope>NUCLEOTIDE SEQUENCE [LARGE SCALE GENOMIC DNA]</scope>
    <source>
        <strain evidence="2">cv. G1812</strain>
    </source>
</reference>
<keyword evidence="1" id="KW-0812">Transmembrane</keyword>
<evidence type="ECO:0000313" key="2">
    <source>
        <dbReference type="EnsemblPlants" id="TuG1812G0600000979.01.T05.cds405522"/>
    </source>
</evidence>
<dbReference type="EnsemblPlants" id="TuG1812G0600000979.01.T02">
    <property type="protein sequence ID" value="TuG1812G0600000979.01.T02.cds405528"/>
    <property type="gene ID" value="TuG1812G0600000979.01"/>
</dbReference>
<reference evidence="3" key="1">
    <citation type="journal article" date="2013" name="Nature">
        <title>Draft genome of the wheat A-genome progenitor Triticum urartu.</title>
        <authorList>
            <person name="Ling H.Q."/>
            <person name="Zhao S."/>
            <person name="Liu D."/>
            <person name="Wang J."/>
            <person name="Sun H."/>
            <person name="Zhang C."/>
            <person name="Fan H."/>
            <person name="Li D."/>
            <person name="Dong L."/>
            <person name="Tao Y."/>
            <person name="Gao C."/>
            <person name="Wu H."/>
            <person name="Li Y."/>
            <person name="Cui Y."/>
            <person name="Guo X."/>
            <person name="Zheng S."/>
            <person name="Wang B."/>
            <person name="Yu K."/>
            <person name="Liang Q."/>
            <person name="Yang W."/>
            <person name="Lou X."/>
            <person name="Chen J."/>
            <person name="Feng M."/>
            <person name="Jian J."/>
            <person name="Zhang X."/>
            <person name="Luo G."/>
            <person name="Jiang Y."/>
            <person name="Liu J."/>
            <person name="Wang Z."/>
            <person name="Sha Y."/>
            <person name="Zhang B."/>
            <person name="Wu H."/>
            <person name="Tang D."/>
            <person name="Shen Q."/>
            <person name="Xue P."/>
            <person name="Zou S."/>
            <person name="Wang X."/>
            <person name="Liu X."/>
            <person name="Wang F."/>
            <person name="Yang Y."/>
            <person name="An X."/>
            <person name="Dong Z."/>
            <person name="Zhang K."/>
            <person name="Zhang X."/>
            <person name="Luo M.C."/>
            <person name="Dvorak J."/>
            <person name="Tong Y."/>
            <person name="Wang J."/>
            <person name="Yang H."/>
            <person name="Li Z."/>
            <person name="Wang D."/>
            <person name="Zhang A."/>
            <person name="Wang J."/>
        </authorList>
    </citation>
    <scope>NUCLEOTIDE SEQUENCE</scope>
    <source>
        <strain evidence="3">cv. G1812</strain>
    </source>
</reference>
<evidence type="ECO:0000313" key="3">
    <source>
        <dbReference type="Proteomes" id="UP000015106"/>
    </source>
</evidence>
<feature type="transmembrane region" description="Helical" evidence="1">
    <location>
        <begin position="75"/>
        <end position="94"/>
    </location>
</feature>
<evidence type="ECO:0000256" key="1">
    <source>
        <dbReference type="SAM" id="Phobius"/>
    </source>
</evidence>
<keyword evidence="1" id="KW-1133">Transmembrane helix</keyword>
<keyword evidence="1" id="KW-0472">Membrane</keyword>
<sequence length="106" mass="11955">MCLPTIFHASLLNHNDINSQHTCLWHFAFCKTVHCELNSLSAGSIPHYLSSQNTSLSVCTICEAMDFIKLLSLRCLPACASILCSILFEFIYTISISNKYYSYFSC</sequence>
<accession>A0A8R7URL2</accession>
<organism evidence="2 3">
    <name type="scientific">Triticum urartu</name>
    <name type="common">Red wild einkorn</name>
    <name type="synonym">Crithodium urartu</name>
    <dbReference type="NCBI Taxonomy" id="4572"/>
    <lineage>
        <taxon>Eukaryota</taxon>
        <taxon>Viridiplantae</taxon>
        <taxon>Streptophyta</taxon>
        <taxon>Embryophyta</taxon>
        <taxon>Tracheophyta</taxon>
        <taxon>Spermatophyta</taxon>
        <taxon>Magnoliopsida</taxon>
        <taxon>Liliopsida</taxon>
        <taxon>Poales</taxon>
        <taxon>Poaceae</taxon>
        <taxon>BOP clade</taxon>
        <taxon>Pooideae</taxon>
        <taxon>Triticodae</taxon>
        <taxon>Triticeae</taxon>
        <taxon>Triticinae</taxon>
        <taxon>Triticum</taxon>
    </lineage>
</organism>
<dbReference type="EnsemblPlants" id="TuG1812G0600000979.01.T01">
    <property type="protein sequence ID" value="TuG1812G0600000979.01.T01.cds405528"/>
    <property type="gene ID" value="TuG1812G0600000979.01"/>
</dbReference>
<keyword evidence="3" id="KW-1185">Reference proteome</keyword>
<protein>
    <submittedName>
        <fullName evidence="2">Uncharacterized protein</fullName>
    </submittedName>
</protein>
<dbReference type="Gramene" id="TuG1812G0600000979.01.T01">
    <property type="protein sequence ID" value="TuG1812G0600000979.01.T01.cds405528"/>
    <property type="gene ID" value="TuG1812G0600000979.01"/>
</dbReference>